<protein>
    <recommendedName>
        <fullName evidence="4">DUF3551 domain-containing protein</fullName>
    </recommendedName>
</protein>
<dbReference type="EMBL" id="LLXX01000141">
    <property type="protein sequence ID" value="KRR03331.1"/>
    <property type="molecule type" value="Genomic_DNA"/>
</dbReference>
<evidence type="ECO:0000256" key="1">
    <source>
        <dbReference type="SAM" id="Phobius"/>
    </source>
</evidence>
<dbReference type="AlphaFoldDB" id="A0A0R3LDR5"/>
<keyword evidence="3" id="KW-1185">Reference proteome</keyword>
<evidence type="ECO:0008006" key="4">
    <source>
        <dbReference type="Google" id="ProtNLM"/>
    </source>
</evidence>
<feature type="transmembrane region" description="Helical" evidence="1">
    <location>
        <begin position="7"/>
        <end position="27"/>
    </location>
</feature>
<sequence length="115" mass="12659">MRKHSVNIKLFLIDFPTSALICLMTPMLEDMMIIAQAILLISATALSALAFSGSAATAGPIVPRGHYCLSYNLGGTDCSFTSYKQCLETALAYEAQCYGKTARDDENDRTRILRW</sequence>
<name>A0A0R3LDR5_9BRAD</name>
<dbReference type="Proteomes" id="UP000051913">
    <property type="component" value="Unassembled WGS sequence"/>
</dbReference>
<accession>A0A0R3LDR5</accession>
<evidence type="ECO:0000313" key="2">
    <source>
        <dbReference type="EMBL" id="KRR03331.1"/>
    </source>
</evidence>
<evidence type="ECO:0000313" key="3">
    <source>
        <dbReference type="Proteomes" id="UP000051913"/>
    </source>
</evidence>
<feature type="transmembrane region" description="Helical" evidence="1">
    <location>
        <begin position="33"/>
        <end position="51"/>
    </location>
</feature>
<keyword evidence="1" id="KW-0472">Membrane</keyword>
<keyword evidence="1" id="KW-0812">Transmembrane</keyword>
<keyword evidence="1" id="KW-1133">Transmembrane helix</keyword>
<proteinExistence type="predicted"/>
<gene>
    <name evidence="2" type="ORF">CP49_09855</name>
</gene>
<dbReference type="Pfam" id="PF12071">
    <property type="entry name" value="DUF3551"/>
    <property type="match status" value="1"/>
</dbReference>
<comment type="caution">
    <text evidence="2">The sequence shown here is derived from an EMBL/GenBank/DDBJ whole genome shotgun (WGS) entry which is preliminary data.</text>
</comment>
<dbReference type="InterPro" id="IPR021937">
    <property type="entry name" value="DUF3551"/>
</dbReference>
<reference evidence="2 3" key="1">
    <citation type="submission" date="2014-03" db="EMBL/GenBank/DDBJ databases">
        <title>Bradyrhizobium valentinum sp. nov., isolated from effective nodules of Lupinus mariae-josephae, a lupine endemic of basic-lime soils in Eastern Spain.</title>
        <authorList>
            <person name="Duran D."/>
            <person name="Rey L."/>
            <person name="Navarro A."/>
            <person name="Busquets A."/>
            <person name="Imperial J."/>
            <person name="Ruiz-Argueso T."/>
        </authorList>
    </citation>
    <scope>NUCLEOTIDE SEQUENCE [LARGE SCALE GENOMIC DNA]</scope>
    <source>
        <strain evidence="2 3">LmjM3</strain>
    </source>
</reference>
<organism evidence="2 3">
    <name type="scientific">Bradyrhizobium valentinum</name>
    <dbReference type="NCBI Taxonomy" id="1518501"/>
    <lineage>
        <taxon>Bacteria</taxon>
        <taxon>Pseudomonadati</taxon>
        <taxon>Pseudomonadota</taxon>
        <taxon>Alphaproteobacteria</taxon>
        <taxon>Hyphomicrobiales</taxon>
        <taxon>Nitrobacteraceae</taxon>
        <taxon>Bradyrhizobium</taxon>
    </lineage>
</organism>